<proteinExistence type="predicted"/>
<evidence type="ECO:0000313" key="3">
    <source>
        <dbReference type="WBParaSite" id="nRc.2.0.1.t40644-RA"/>
    </source>
</evidence>
<evidence type="ECO:0000313" key="2">
    <source>
        <dbReference type="Proteomes" id="UP000887565"/>
    </source>
</evidence>
<evidence type="ECO:0000256" key="1">
    <source>
        <dbReference type="SAM" id="MobiDB-lite"/>
    </source>
</evidence>
<dbReference type="AlphaFoldDB" id="A0A915KQA1"/>
<keyword evidence="2" id="KW-1185">Reference proteome</keyword>
<reference evidence="3" key="1">
    <citation type="submission" date="2022-11" db="UniProtKB">
        <authorList>
            <consortium name="WormBaseParasite"/>
        </authorList>
    </citation>
    <scope>IDENTIFICATION</scope>
</reference>
<feature type="region of interest" description="Disordered" evidence="1">
    <location>
        <begin position="26"/>
        <end position="109"/>
    </location>
</feature>
<protein>
    <submittedName>
        <fullName evidence="3">Uncharacterized protein</fullName>
    </submittedName>
</protein>
<dbReference type="Proteomes" id="UP000887565">
    <property type="component" value="Unplaced"/>
</dbReference>
<feature type="compositionally biased region" description="Low complexity" evidence="1">
    <location>
        <begin position="40"/>
        <end position="55"/>
    </location>
</feature>
<name>A0A915KQA1_ROMCU</name>
<dbReference type="WBParaSite" id="nRc.2.0.1.t40644-RA">
    <property type="protein sequence ID" value="nRc.2.0.1.t40644-RA"/>
    <property type="gene ID" value="nRc.2.0.1.g40644"/>
</dbReference>
<organism evidence="2 3">
    <name type="scientific">Romanomermis culicivorax</name>
    <name type="common">Nematode worm</name>
    <dbReference type="NCBI Taxonomy" id="13658"/>
    <lineage>
        <taxon>Eukaryota</taxon>
        <taxon>Metazoa</taxon>
        <taxon>Ecdysozoa</taxon>
        <taxon>Nematoda</taxon>
        <taxon>Enoplea</taxon>
        <taxon>Dorylaimia</taxon>
        <taxon>Mermithida</taxon>
        <taxon>Mermithoidea</taxon>
        <taxon>Mermithidae</taxon>
        <taxon>Romanomermis</taxon>
    </lineage>
</organism>
<sequence>NCSTLSIDEELTPPDKLLVRYGRSAAISREEKSRASPCNSLHSSGTNSTSSQICSARIRSDASSNDFSGSKMVARTVEEASQVSKSSRKTPSKVMTEVSKLSKKGRRAT</sequence>
<accession>A0A915KQA1</accession>